<protein>
    <submittedName>
        <fullName evidence="2">Uncharacterized protein</fullName>
    </submittedName>
</protein>
<keyword evidence="3" id="KW-1185">Reference proteome</keyword>
<dbReference type="Proteomes" id="UP000233556">
    <property type="component" value="Unassembled WGS sequence"/>
</dbReference>
<sequence>MAAVSLVPPKTNGHSKDVASTRVPGQGAVLLSCFGPRKLAQTTPAASWSKGTLGTLLLSRNPNASVQDPGAMCLLLKETRPSRGGRRPPDLMMEDSVSPSHSRGGFQPHGDIVCKESALCRDSQWLQAQW</sequence>
<evidence type="ECO:0000313" key="2">
    <source>
        <dbReference type="EMBL" id="PKU39194.1"/>
    </source>
</evidence>
<name>A0A2I0TZE9_LIMLA</name>
<evidence type="ECO:0000313" key="3">
    <source>
        <dbReference type="Proteomes" id="UP000233556"/>
    </source>
</evidence>
<dbReference type="AlphaFoldDB" id="A0A2I0TZE9"/>
<organism evidence="2 3">
    <name type="scientific">Limosa lapponica baueri</name>
    <dbReference type="NCBI Taxonomy" id="1758121"/>
    <lineage>
        <taxon>Eukaryota</taxon>
        <taxon>Metazoa</taxon>
        <taxon>Chordata</taxon>
        <taxon>Craniata</taxon>
        <taxon>Vertebrata</taxon>
        <taxon>Euteleostomi</taxon>
        <taxon>Archelosauria</taxon>
        <taxon>Archosauria</taxon>
        <taxon>Dinosauria</taxon>
        <taxon>Saurischia</taxon>
        <taxon>Theropoda</taxon>
        <taxon>Coelurosauria</taxon>
        <taxon>Aves</taxon>
        <taxon>Neognathae</taxon>
        <taxon>Neoaves</taxon>
        <taxon>Charadriiformes</taxon>
        <taxon>Scolopacidae</taxon>
        <taxon>Limosa</taxon>
    </lineage>
</organism>
<accession>A0A2I0TZE9</accession>
<feature type="region of interest" description="Disordered" evidence="1">
    <location>
        <begin position="79"/>
        <end position="105"/>
    </location>
</feature>
<reference evidence="3" key="1">
    <citation type="submission" date="2017-11" db="EMBL/GenBank/DDBJ databases">
        <authorList>
            <person name="Lima N.C."/>
            <person name="Parody-Merino A.M."/>
            <person name="Battley P.F."/>
            <person name="Fidler A.E."/>
            <person name="Prosdocimi F."/>
        </authorList>
    </citation>
    <scope>NUCLEOTIDE SEQUENCE [LARGE SCALE GENOMIC DNA]</scope>
</reference>
<reference evidence="3" key="2">
    <citation type="submission" date="2017-12" db="EMBL/GenBank/DDBJ databases">
        <title>Genome sequence of the Bar-tailed Godwit (Limosa lapponica baueri).</title>
        <authorList>
            <person name="Lima N.C.B."/>
            <person name="Parody-Merino A.M."/>
            <person name="Battley P.F."/>
            <person name="Fidler A.E."/>
            <person name="Prosdocimi F."/>
        </authorList>
    </citation>
    <scope>NUCLEOTIDE SEQUENCE [LARGE SCALE GENOMIC DNA]</scope>
</reference>
<dbReference type="EMBL" id="KZ506545">
    <property type="protein sequence ID" value="PKU39194.1"/>
    <property type="molecule type" value="Genomic_DNA"/>
</dbReference>
<proteinExistence type="predicted"/>
<feature type="region of interest" description="Disordered" evidence="1">
    <location>
        <begin position="1"/>
        <end position="21"/>
    </location>
</feature>
<evidence type="ECO:0000256" key="1">
    <source>
        <dbReference type="SAM" id="MobiDB-lite"/>
    </source>
</evidence>
<gene>
    <name evidence="2" type="ORF">llap_10503</name>
</gene>